<keyword evidence="2" id="KW-1133">Transmembrane helix</keyword>
<name>A0A1H9EZY3_9BACI</name>
<feature type="compositionally biased region" description="Acidic residues" evidence="1">
    <location>
        <begin position="87"/>
        <end position="124"/>
    </location>
</feature>
<keyword evidence="4" id="KW-1185">Reference proteome</keyword>
<sequence>MTKQDDQLLDELKELKVMGSIDQVKKEEMRLNITNYAKKKRVQQRRRRKMVWASTAAAVLLFGVIVMTMVNQQNITVDEPESTTPAEDQDEGNETQENEQVEEPLEDSENETETPGEEEEDFDVEVAGTEESTIVIEGMEEATTVTTFHIKSHNISYQVDELLGEYEINENQVIHSTDHIVGDIVPPEITVEVIDNTDLDTFVSELDYDGEPTPLDMEENSYEGVELEQGDPPNGYYAYQINDDVLYIQFKYDIEANDGMGPRLQALKESIQEIE</sequence>
<dbReference type="EMBL" id="FOES01000010">
    <property type="protein sequence ID" value="SEQ30558.1"/>
    <property type="molecule type" value="Genomic_DNA"/>
</dbReference>
<keyword evidence="2" id="KW-0812">Transmembrane</keyword>
<dbReference type="Proteomes" id="UP000199427">
    <property type="component" value="Unassembled WGS sequence"/>
</dbReference>
<evidence type="ECO:0008006" key="5">
    <source>
        <dbReference type="Google" id="ProtNLM"/>
    </source>
</evidence>
<dbReference type="AlphaFoldDB" id="A0A1H9EZY3"/>
<feature type="region of interest" description="Disordered" evidence="1">
    <location>
        <begin position="76"/>
        <end position="125"/>
    </location>
</feature>
<gene>
    <name evidence="3" type="ORF">SAMN05216362_11079</name>
</gene>
<feature type="compositionally biased region" description="Polar residues" evidence="1">
    <location>
        <begin position="76"/>
        <end position="86"/>
    </location>
</feature>
<protein>
    <recommendedName>
        <fullName evidence="5">DUF4367 domain-containing protein</fullName>
    </recommendedName>
</protein>
<evidence type="ECO:0000313" key="3">
    <source>
        <dbReference type="EMBL" id="SEQ30558.1"/>
    </source>
</evidence>
<proteinExistence type="predicted"/>
<feature type="transmembrane region" description="Helical" evidence="2">
    <location>
        <begin position="50"/>
        <end position="70"/>
    </location>
</feature>
<accession>A0A1H9EZY3</accession>
<dbReference type="OrthoDB" id="2963178at2"/>
<organism evidence="3 4">
    <name type="scientific">Piscibacillus halophilus</name>
    <dbReference type="NCBI Taxonomy" id="571933"/>
    <lineage>
        <taxon>Bacteria</taxon>
        <taxon>Bacillati</taxon>
        <taxon>Bacillota</taxon>
        <taxon>Bacilli</taxon>
        <taxon>Bacillales</taxon>
        <taxon>Bacillaceae</taxon>
        <taxon>Piscibacillus</taxon>
    </lineage>
</organism>
<reference evidence="3 4" key="1">
    <citation type="submission" date="2016-10" db="EMBL/GenBank/DDBJ databases">
        <authorList>
            <person name="de Groot N.N."/>
        </authorList>
    </citation>
    <scope>NUCLEOTIDE SEQUENCE [LARGE SCALE GENOMIC DNA]</scope>
    <source>
        <strain evidence="3 4">DSM 21633</strain>
    </source>
</reference>
<evidence type="ECO:0000256" key="1">
    <source>
        <dbReference type="SAM" id="MobiDB-lite"/>
    </source>
</evidence>
<evidence type="ECO:0000313" key="4">
    <source>
        <dbReference type="Proteomes" id="UP000199427"/>
    </source>
</evidence>
<dbReference type="STRING" id="571933.SAMN05216362_11079"/>
<evidence type="ECO:0000256" key="2">
    <source>
        <dbReference type="SAM" id="Phobius"/>
    </source>
</evidence>
<keyword evidence="2" id="KW-0472">Membrane</keyword>
<dbReference type="RefSeq" id="WP_091773291.1">
    <property type="nucleotide sequence ID" value="NZ_FOES01000010.1"/>
</dbReference>